<feature type="domain" description="C2H2-type" evidence="7">
    <location>
        <begin position="276"/>
        <end position="303"/>
    </location>
</feature>
<dbReference type="InterPro" id="IPR013087">
    <property type="entry name" value="Znf_C2H2_type"/>
</dbReference>
<protein>
    <submittedName>
        <fullName evidence="10 11">Zinc finger protein 2-like</fullName>
    </submittedName>
</protein>
<dbReference type="PANTHER" id="PTHR24384">
    <property type="entry name" value="FINGER PUTATIVE TRANSCRIPTION FACTOR FAMILY-RELATED"/>
    <property type="match status" value="1"/>
</dbReference>
<dbReference type="Proteomes" id="UP001652622">
    <property type="component" value="Unplaced"/>
</dbReference>
<feature type="domain" description="KRAB" evidence="8">
    <location>
        <begin position="41"/>
        <end position="125"/>
    </location>
</feature>
<evidence type="ECO:0000313" key="10">
    <source>
        <dbReference type="RefSeq" id="XP_034280791.2"/>
    </source>
</evidence>
<evidence type="ECO:0000259" key="8">
    <source>
        <dbReference type="PROSITE" id="PS50805"/>
    </source>
</evidence>
<dbReference type="Pfam" id="PF00096">
    <property type="entry name" value="zf-C2H2"/>
    <property type="match status" value="3"/>
</dbReference>
<dbReference type="PROSITE" id="PS00028">
    <property type="entry name" value="ZINC_FINGER_C2H2_1"/>
    <property type="match status" value="3"/>
</dbReference>
<evidence type="ECO:0000259" key="7">
    <source>
        <dbReference type="PROSITE" id="PS50157"/>
    </source>
</evidence>
<dbReference type="Pfam" id="PF01352">
    <property type="entry name" value="KRAB"/>
    <property type="match status" value="1"/>
</dbReference>
<dbReference type="Gene3D" id="3.30.160.60">
    <property type="entry name" value="Classic Zinc Finger"/>
    <property type="match status" value="6"/>
</dbReference>
<feature type="domain" description="C2H2-type" evidence="7">
    <location>
        <begin position="304"/>
        <end position="331"/>
    </location>
</feature>
<dbReference type="SMART" id="SM00355">
    <property type="entry name" value="ZnF_C2H2"/>
    <property type="match status" value="5"/>
</dbReference>
<keyword evidence="4 6" id="KW-0863">Zinc-finger</keyword>
<organism evidence="9 10">
    <name type="scientific">Pantherophis guttatus</name>
    <name type="common">Corn snake</name>
    <name type="synonym">Elaphe guttata</name>
    <dbReference type="NCBI Taxonomy" id="94885"/>
    <lineage>
        <taxon>Eukaryota</taxon>
        <taxon>Metazoa</taxon>
        <taxon>Chordata</taxon>
        <taxon>Craniata</taxon>
        <taxon>Vertebrata</taxon>
        <taxon>Euteleostomi</taxon>
        <taxon>Lepidosauria</taxon>
        <taxon>Squamata</taxon>
        <taxon>Bifurcata</taxon>
        <taxon>Unidentata</taxon>
        <taxon>Episquamata</taxon>
        <taxon>Toxicofera</taxon>
        <taxon>Serpentes</taxon>
        <taxon>Colubroidea</taxon>
        <taxon>Colubridae</taxon>
        <taxon>Colubrinae</taxon>
        <taxon>Pantherophis</taxon>
    </lineage>
</organism>
<evidence type="ECO:0000256" key="5">
    <source>
        <dbReference type="ARBA" id="ARBA00022833"/>
    </source>
</evidence>
<name>A0A6P9CNV3_PANGU</name>
<dbReference type="PROSITE" id="PS50157">
    <property type="entry name" value="ZINC_FINGER_C2H2_2"/>
    <property type="match status" value="6"/>
</dbReference>
<keyword evidence="2" id="KW-0479">Metal-binding</keyword>
<dbReference type="GeneID" id="117670038"/>
<gene>
    <name evidence="10 11" type="primary">LOC117670038</name>
</gene>
<keyword evidence="9" id="KW-1185">Reference proteome</keyword>
<keyword evidence="5" id="KW-0862">Zinc</keyword>
<dbReference type="GO" id="GO:0008270">
    <property type="term" value="F:zinc ion binding"/>
    <property type="evidence" value="ECO:0007669"/>
    <property type="project" value="UniProtKB-KW"/>
</dbReference>
<feature type="domain" description="C2H2-type" evidence="7">
    <location>
        <begin position="192"/>
        <end position="219"/>
    </location>
</feature>
<dbReference type="InterPro" id="IPR036051">
    <property type="entry name" value="KRAB_dom_sf"/>
</dbReference>
<feature type="domain" description="C2H2-type" evidence="7">
    <location>
        <begin position="164"/>
        <end position="191"/>
    </location>
</feature>
<dbReference type="GO" id="GO:0006355">
    <property type="term" value="P:regulation of DNA-templated transcription"/>
    <property type="evidence" value="ECO:0007669"/>
    <property type="project" value="InterPro"/>
</dbReference>
<keyword evidence="3" id="KW-0677">Repeat</keyword>
<dbReference type="RefSeq" id="XP_034280791.2">
    <property type="nucleotide sequence ID" value="XM_034424900.2"/>
</dbReference>
<proteinExistence type="inferred from homology"/>
<dbReference type="InParanoid" id="A0A6P9CNV3"/>
<dbReference type="CDD" id="cd07765">
    <property type="entry name" value="KRAB_A-box"/>
    <property type="match status" value="1"/>
</dbReference>
<evidence type="ECO:0000256" key="3">
    <source>
        <dbReference type="ARBA" id="ARBA00022737"/>
    </source>
</evidence>
<dbReference type="SUPFAM" id="SSF57667">
    <property type="entry name" value="beta-beta-alpha zinc fingers"/>
    <property type="match status" value="3"/>
</dbReference>
<accession>A0A6P9CNV3</accession>
<dbReference type="RefSeq" id="XP_060549460.1">
    <property type="nucleotide sequence ID" value="XM_060693477.1"/>
</dbReference>
<evidence type="ECO:0000313" key="9">
    <source>
        <dbReference type="Proteomes" id="UP001652622"/>
    </source>
</evidence>
<dbReference type="InterPro" id="IPR001909">
    <property type="entry name" value="KRAB"/>
</dbReference>
<dbReference type="InterPro" id="IPR036236">
    <property type="entry name" value="Znf_C2H2_sf"/>
</dbReference>
<sequence length="331" mass="38926">MQELFTGEISAELQERGNQCNPSQELLFRRIQLGALQQGSDPFEEITVDFTEEEWELLDSGQRTLCREVTLDAFRNMSALGDLMEKEKQGRSMLLHTLNYEVEVMFDHQGNPETQERSHSEGGEEKISTSHSFSLTLPKNLFWKHKPHTIVKLGKVSGLNRKAKICTKYGNNFSSKTSLNGHQRIHTGERIYKRLDYGKRFFDNKVLTHHQWIHTGDKPYKCLECGKSFHLRSSINRHERIHRGEKKYRYNKCGKRFFENRSFIIHKRIHIGERPYKCLECGKSFFDNKVLTRHQWIHTRDKPYKCFECGKSFIHKGQLNSHKRVHTGETV</sequence>
<feature type="domain" description="C2H2-type" evidence="7">
    <location>
        <begin position="248"/>
        <end position="275"/>
    </location>
</feature>
<evidence type="ECO:0000313" key="11">
    <source>
        <dbReference type="RefSeq" id="XP_060549460.1"/>
    </source>
</evidence>
<dbReference type="Gene3D" id="6.10.140.140">
    <property type="match status" value="1"/>
</dbReference>
<dbReference type="SMART" id="SM00349">
    <property type="entry name" value="KRAB"/>
    <property type="match status" value="1"/>
</dbReference>
<evidence type="ECO:0000256" key="2">
    <source>
        <dbReference type="ARBA" id="ARBA00022723"/>
    </source>
</evidence>
<dbReference type="SUPFAM" id="SSF109640">
    <property type="entry name" value="KRAB domain (Kruppel-associated box)"/>
    <property type="match status" value="1"/>
</dbReference>
<comment type="similarity">
    <text evidence="1">Belongs to the krueppel C2H2-type zinc-finger protein family.</text>
</comment>
<evidence type="ECO:0000256" key="6">
    <source>
        <dbReference type="PROSITE-ProRule" id="PRU00042"/>
    </source>
</evidence>
<feature type="domain" description="C2H2-type" evidence="7">
    <location>
        <begin position="220"/>
        <end position="247"/>
    </location>
</feature>
<reference evidence="10 11" key="1">
    <citation type="submission" date="2025-05" db="UniProtKB">
        <authorList>
            <consortium name="RefSeq"/>
        </authorList>
    </citation>
    <scope>IDENTIFICATION</scope>
    <source>
        <tissue evidence="10 11">Blood</tissue>
    </source>
</reference>
<dbReference type="AlphaFoldDB" id="A0A6P9CNV3"/>
<dbReference type="PROSITE" id="PS50805">
    <property type="entry name" value="KRAB"/>
    <property type="match status" value="1"/>
</dbReference>
<evidence type="ECO:0000256" key="4">
    <source>
        <dbReference type="ARBA" id="ARBA00022771"/>
    </source>
</evidence>
<dbReference type="PANTHER" id="PTHR24384:SF218">
    <property type="entry name" value="ZINC FINGER PROTEIN 502"/>
    <property type="match status" value="1"/>
</dbReference>
<dbReference type="KEGG" id="pgut:117670038"/>
<evidence type="ECO:0000256" key="1">
    <source>
        <dbReference type="ARBA" id="ARBA00006991"/>
    </source>
</evidence>
<dbReference type="InterPro" id="IPR050752">
    <property type="entry name" value="C2H2-ZF_domain"/>
</dbReference>